<reference evidence="1" key="2">
    <citation type="submission" date="2020-09" db="EMBL/GenBank/DDBJ databases">
        <authorList>
            <person name="Sun Q."/>
            <person name="Kim S."/>
        </authorList>
    </citation>
    <scope>NUCLEOTIDE SEQUENCE</scope>
    <source>
        <strain evidence="1">KCTC 12113</strain>
    </source>
</reference>
<evidence type="ECO:0000313" key="2">
    <source>
        <dbReference type="Proteomes" id="UP000634668"/>
    </source>
</evidence>
<keyword evidence="2" id="KW-1185">Reference proteome</keyword>
<organism evidence="1 2">
    <name type="scientific">Arenibacter certesii</name>
    <dbReference type="NCBI Taxonomy" id="228955"/>
    <lineage>
        <taxon>Bacteria</taxon>
        <taxon>Pseudomonadati</taxon>
        <taxon>Bacteroidota</taxon>
        <taxon>Flavobacteriia</taxon>
        <taxon>Flavobacteriales</taxon>
        <taxon>Flavobacteriaceae</taxon>
        <taxon>Arenibacter</taxon>
    </lineage>
</organism>
<reference evidence="1" key="1">
    <citation type="journal article" date="2014" name="Int. J. Syst. Evol. Microbiol.">
        <title>Complete genome sequence of Corynebacterium casei LMG S-19264T (=DSM 44701T), isolated from a smear-ripened cheese.</title>
        <authorList>
            <consortium name="US DOE Joint Genome Institute (JGI-PGF)"/>
            <person name="Walter F."/>
            <person name="Albersmeier A."/>
            <person name="Kalinowski J."/>
            <person name="Ruckert C."/>
        </authorList>
    </citation>
    <scope>NUCLEOTIDE SEQUENCE</scope>
    <source>
        <strain evidence="1">KCTC 12113</strain>
    </source>
</reference>
<sequence>MAQINSVEIKNVPEYIDVGDNESDIDVEVKITFHKIDIKLEMAYILDVIIYDIHGPLDVPVVMANWKDTKVIPITQGRKDKYMGFAKLELTVSKEIEILILPVTLKLGKLTENDSHILRRLDVFATLTPAVGRCSKWSAEFESYLLH</sequence>
<gene>
    <name evidence="1" type="ORF">GCM10007383_11080</name>
</gene>
<accession>A0A918MIE1</accession>
<evidence type="ECO:0000313" key="1">
    <source>
        <dbReference type="EMBL" id="GGW27474.1"/>
    </source>
</evidence>
<dbReference type="Proteomes" id="UP000634668">
    <property type="component" value="Unassembled WGS sequence"/>
</dbReference>
<comment type="caution">
    <text evidence="1">The sequence shown here is derived from an EMBL/GenBank/DDBJ whole genome shotgun (WGS) entry which is preliminary data.</text>
</comment>
<dbReference type="AlphaFoldDB" id="A0A918MIE1"/>
<dbReference type="RefSeq" id="WP_026812032.1">
    <property type="nucleotide sequence ID" value="NZ_BMWP01000005.1"/>
</dbReference>
<protein>
    <submittedName>
        <fullName evidence="1">Uncharacterized protein</fullName>
    </submittedName>
</protein>
<name>A0A918MIE1_9FLAO</name>
<proteinExistence type="predicted"/>
<dbReference type="EMBL" id="BMWP01000005">
    <property type="protein sequence ID" value="GGW27474.1"/>
    <property type="molecule type" value="Genomic_DNA"/>
</dbReference>